<organism evidence="2">
    <name type="scientific">Klosneuvirus KNV1</name>
    <dbReference type="NCBI Taxonomy" id="1977640"/>
    <lineage>
        <taxon>Viruses</taxon>
        <taxon>Varidnaviria</taxon>
        <taxon>Bamfordvirae</taxon>
        <taxon>Nucleocytoviricota</taxon>
        <taxon>Megaviricetes</taxon>
        <taxon>Imitervirales</taxon>
        <taxon>Mimiviridae</taxon>
        <taxon>Klosneuvirinae</taxon>
        <taxon>Klosneuvirus</taxon>
    </lineage>
</organism>
<evidence type="ECO:0000313" key="2">
    <source>
        <dbReference type="EMBL" id="ARF12534.1"/>
    </source>
</evidence>
<feature type="region of interest" description="Disordered" evidence="1">
    <location>
        <begin position="1"/>
        <end position="43"/>
    </location>
</feature>
<accession>A0A1V0SLN2</accession>
<reference evidence="2" key="1">
    <citation type="journal article" date="2017" name="Science">
        <title>Giant viruses with an expanded complement of translation system components.</title>
        <authorList>
            <person name="Schulz F."/>
            <person name="Yutin N."/>
            <person name="Ivanova N.N."/>
            <person name="Ortega D.R."/>
            <person name="Lee T.K."/>
            <person name="Vierheilig J."/>
            <person name="Daims H."/>
            <person name="Horn M."/>
            <person name="Wagner M."/>
            <person name="Jensen G.J."/>
            <person name="Kyrpides N.C."/>
            <person name="Koonin E.V."/>
            <person name="Woyke T."/>
        </authorList>
    </citation>
    <scope>NUCLEOTIDE SEQUENCE</scope>
    <source>
        <strain evidence="2">KNV1</strain>
    </source>
</reference>
<gene>
    <name evidence="2" type="ORF">Klosneuvirus_6_96</name>
</gene>
<protein>
    <submittedName>
        <fullName evidence="2">Uncharacterized protein</fullName>
    </submittedName>
</protein>
<proteinExistence type="predicted"/>
<evidence type="ECO:0000256" key="1">
    <source>
        <dbReference type="SAM" id="MobiDB-lite"/>
    </source>
</evidence>
<name>A0A1V0SLN2_9VIRU</name>
<sequence length="99" mass="11658">MASPYKTIPRKHLNITAPGTSKRNYKNKPIEERNPNPNKMKKGIYSKNQIKYDPLEKEYTKKNVESKPLCSHCGFRCQFPISIRKNYSCVRRRITINVE</sequence>
<dbReference type="EMBL" id="KY684113">
    <property type="protein sequence ID" value="ARF12534.1"/>
    <property type="molecule type" value="Genomic_DNA"/>
</dbReference>